<dbReference type="STRING" id="15368.I1GKH6"/>
<dbReference type="Gramene" id="KQK11938">
    <property type="protein sequence ID" value="KQK11938"/>
    <property type="gene ID" value="BRADI_1g00530v3"/>
</dbReference>
<dbReference type="FunCoup" id="I1GKH6">
    <property type="interactions" value="291"/>
</dbReference>
<evidence type="ECO:0000313" key="5">
    <source>
        <dbReference type="Proteomes" id="UP000008810"/>
    </source>
</evidence>
<dbReference type="SUPFAM" id="SSF52821">
    <property type="entry name" value="Rhodanese/Cell cycle control phosphatase"/>
    <property type="match status" value="1"/>
</dbReference>
<feature type="region of interest" description="Disordered" evidence="1">
    <location>
        <begin position="322"/>
        <end position="341"/>
    </location>
</feature>
<name>I1GKH6_BRADI</name>
<evidence type="ECO:0000313" key="4">
    <source>
        <dbReference type="EnsemblPlants" id="PNT73739"/>
    </source>
</evidence>
<dbReference type="RefSeq" id="XP_010228507.1">
    <property type="nucleotide sequence ID" value="XM_010230205.3"/>
</dbReference>
<dbReference type="EnsemblPlants" id="PNT73739">
    <property type="protein sequence ID" value="PNT73739"/>
    <property type="gene ID" value="BRADI_1g00530v3"/>
</dbReference>
<dbReference type="InterPro" id="IPR036873">
    <property type="entry name" value="Rhodanese-like_dom_sf"/>
</dbReference>
<dbReference type="Gramene" id="PNT73739">
    <property type="protein sequence ID" value="PNT73739"/>
    <property type="gene ID" value="BRADI_1g00530v3"/>
</dbReference>
<dbReference type="Gramene" id="PNT73738">
    <property type="protein sequence ID" value="PNT73738"/>
    <property type="gene ID" value="BRADI_1g00530v3"/>
</dbReference>
<evidence type="ECO:0000256" key="1">
    <source>
        <dbReference type="SAM" id="MobiDB-lite"/>
    </source>
</evidence>
<dbReference type="PROSITE" id="PS50206">
    <property type="entry name" value="RHODANESE_3"/>
    <property type="match status" value="1"/>
</dbReference>
<dbReference type="EMBL" id="CM000880">
    <property type="protein sequence ID" value="PNT73739.1"/>
    <property type="molecule type" value="Genomic_DNA"/>
</dbReference>
<dbReference type="EnsemblPlants" id="KQK11935">
    <property type="protein sequence ID" value="KQK11935"/>
    <property type="gene ID" value="BRADI_1g00530v3"/>
</dbReference>
<dbReference type="CDD" id="cd01518">
    <property type="entry name" value="RHOD_YceA"/>
    <property type="match status" value="1"/>
</dbReference>
<reference evidence="4" key="3">
    <citation type="submission" date="2018-08" db="UniProtKB">
        <authorList>
            <consortium name="EnsemblPlants"/>
        </authorList>
    </citation>
    <scope>IDENTIFICATION</scope>
    <source>
        <strain evidence="4">cv. Bd21</strain>
    </source>
</reference>
<dbReference type="OMA" id="ECKEKLW"/>
<proteinExistence type="predicted"/>
<dbReference type="PANTHER" id="PTHR43268">
    <property type="entry name" value="THIOSULFATE SULFURTRANSFERASE/RHODANESE-LIKE DOMAIN-CONTAINING PROTEIN 2"/>
    <property type="match status" value="1"/>
</dbReference>
<dbReference type="OrthoDB" id="25002at2759"/>
<dbReference type="InterPro" id="IPR040503">
    <property type="entry name" value="TRHO_N"/>
</dbReference>
<dbReference type="Proteomes" id="UP000008810">
    <property type="component" value="Chromosome 1"/>
</dbReference>
<dbReference type="InterPro" id="IPR001763">
    <property type="entry name" value="Rhodanese-like_dom"/>
</dbReference>
<dbReference type="ExpressionAtlas" id="I1GKH6">
    <property type="expression patterns" value="baseline and differential"/>
</dbReference>
<protein>
    <recommendedName>
        <fullName evidence="2">Rhodanese domain-containing protein</fullName>
    </recommendedName>
</protein>
<dbReference type="Gene3D" id="3.40.250.10">
    <property type="entry name" value="Rhodanese-like domain"/>
    <property type="match status" value="1"/>
</dbReference>
<organism evidence="4">
    <name type="scientific">Brachypodium distachyon</name>
    <name type="common">Purple false brome</name>
    <name type="synonym">Trachynia distachya</name>
    <dbReference type="NCBI Taxonomy" id="15368"/>
    <lineage>
        <taxon>Eukaryota</taxon>
        <taxon>Viridiplantae</taxon>
        <taxon>Streptophyta</taxon>
        <taxon>Embryophyta</taxon>
        <taxon>Tracheophyta</taxon>
        <taxon>Spermatophyta</taxon>
        <taxon>Magnoliopsida</taxon>
        <taxon>Liliopsida</taxon>
        <taxon>Poales</taxon>
        <taxon>Poaceae</taxon>
        <taxon>BOP clade</taxon>
        <taxon>Pooideae</taxon>
        <taxon>Stipodae</taxon>
        <taxon>Brachypodieae</taxon>
        <taxon>Brachypodium</taxon>
    </lineage>
</organism>
<dbReference type="EMBL" id="CM000880">
    <property type="protein sequence ID" value="PNT73738.1"/>
    <property type="molecule type" value="Genomic_DNA"/>
</dbReference>
<dbReference type="EnsemblPlants" id="PNT73738">
    <property type="protein sequence ID" value="PNT73738"/>
    <property type="gene ID" value="BRADI_1g00530v3"/>
</dbReference>
<reference evidence="3 4" key="1">
    <citation type="journal article" date="2010" name="Nature">
        <title>Genome sequencing and analysis of the model grass Brachypodium distachyon.</title>
        <authorList>
            <consortium name="International Brachypodium Initiative"/>
        </authorList>
    </citation>
    <scope>NUCLEOTIDE SEQUENCE [LARGE SCALE GENOMIC DNA]</scope>
    <source>
        <strain evidence="3 4">Bd21</strain>
    </source>
</reference>
<dbReference type="HOGENOM" id="CLU_038878_1_2_1"/>
<dbReference type="EMBL" id="CM000880">
    <property type="protein sequence ID" value="KQK11935.1"/>
    <property type="molecule type" value="Genomic_DNA"/>
</dbReference>
<dbReference type="InterPro" id="IPR022111">
    <property type="entry name" value="Rhodanese_C"/>
</dbReference>
<dbReference type="AlphaFoldDB" id="I1GKH6"/>
<dbReference type="InterPro" id="IPR020936">
    <property type="entry name" value="TrhO"/>
</dbReference>
<dbReference type="EnsemblPlants" id="KQK11938">
    <property type="protein sequence ID" value="KQK11938"/>
    <property type="gene ID" value="BRADI_1g00530v3"/>
</dbReference>
<gene>
    <name evidence="4" type="primary">LOC100838523</name>
    <name evidence="3" type="ORF">BRADI_1g00530v3</name>
</gene>
<dbReference type="Gene3D" id="3.30.70.100">
    <property type="match status" value="1"/>
</dbReference>
<accession>I1GKH6</accession>
<evidence type="ECO:0000313" key="3">
    <source>
        <dbReference type="EMBL" id="KQK11935.1"/>
    </source>
</evidence>
<dbReference type="SMART" id="SM00450">
    <property type="entry name" value="RHOD"/>
    <property type="match status" value="1"/>
</dbReference>
<dbReference type="eggNOG" id="ENOG502QPZW">
    <property type="taxonomic scope" value="Eukaryota"/>
</dbReference>
<reference evidence="3" key="2">
    <citation type="submission" date="2017-06" db="EMBL/GenBank/DDBJ databases">
        <title>WGS assembly of Brachypodium distachyon.</title>
        <authorList>
            <consortium name="The International Brachypodium Initiative"/>
            <person name="Lucas S."/>
            <person name="Harmon-Smith M."/>
            <person name="Lail K."/>
            <person name="Tice H."/>
            <person name="Grimwood J."/>
            <person name="Bruce D."/>
            <person name="Barry K."/>
            <person name="Shu S."/>
            <person name="Lindquist E."/>
            <person name="Wang M."/>
            <person name="Pitluck S."/>
            <person name="Vogel J.P."/>
            <person name="Garvin D.F."/>
            <person name="Mockler T.C."/>
            <person name="Schmutz J."/>
            <person name="Rokhsar D."/>
            <person name="Bevan M.W."/>
        </authorList>
    </citation>
    <scope>NUCLEOTIDE SEQUENCE</scope>
    <source>
        <strain evidence="3">Bd21</strain>
    </source>
</reference>
<feature type="domain" description="Rhodanese" evidence="2">
    <location>
        <begin position="200"/>
        <end position="303"/>
    </location>
</feature>
<dbReference type="GeneID" id="100838523"/>
<dbReference type="PANTHER" id="PTHR43268:SF3">
    <property type="entry name" value="RHODANESE-LIKE DOMAIN-CONTAINING PROTEIN 7-RELATED"/>
    <property type="match status" value="1"/>
</dbReference>
<sequence>MAAAVHHHLLRLLSPPPPRPPGRLFFWPAPPHPLPVRLRSSLPAPSCHRAAVADQHFVDDEFVVVTFYKLVPVEDPRAEVATHLHFLQGHDIHGRIYMNEQGINAQYSGPRKDAMAYADWLRRDHRFSDILVQVSPAPCGHAFPRLKLRYKPSLVQLEGGSCHLPLVESSMRASPLTPSEWREKLEARKRLESEPAGDTSGRNVLLLDVRNGYEWDIGHFEGAKRPNVDCFRSTSFGLSEQEMDSSDPLHGVDKENTDILMYCTGGIRCDVYSTILRKKGFGNLYTLKGGVSNYLTSEGCAEWVGNLFVFDDRLSLPPAKFAEEGEREDAAQEQGGIDTGRSSPSRWLGRCYVCGSEVEELKHRNCASIDCNRLFLCCRWCLEELRGCCCLECRSAPRLRPLLPGHQRYDKWHLYRDATSSTLHISS</sequence>
<evidence type="ECO:0000259" key="2">
    <source>
        <dbReference type="PROSITE" id="PS50206"/>
    </source>
</evidence>
<dbReference type="Pfam" id="PF12368">
    <property type="entry name" value="Rhodanese_C"/>
    <property type="match status" value="1"/>
</dbReference>
<dbReference type="KEGG" id="bdi:100838523"/>
<dbReference type="EMBL" id="CM000880">
    <property type="protein sequence ID" value="KQK11938.1"/>
    <property type="molecule type" value="Genomic_DNA"/>
</dbReference>
<keyword evidence="5" id="KW-1185">Reference proteome</keyword>
<dbReference type="Pfam" id="PF17773">
    <property type="entry name" value="UPF0176_N"/>
    <property type="match status" value="1"/>
</dbReference>
<dbReference type="Pfam" id="PF00581">
    <property type="entry name" value="Rhodanese"/>
    <property type="match status" value="1"/>
</dbReference>
<dbReference type="Gramene" id="KQK11935">
    <property type="protein sequence ID" value="KQK11935"/>
    <property type="gene ID" value="BRADI_1g00530v3"/>
</dbReference>